<feature type="binding site" evidence="8">
    <location>
        <position position="90"/>
    </location>
    <ligand>
        <name>Zn(2+)</name>
        <dbReference type="ChEBI" id="CHEBI:29105"/>
        <note>catalytic</note>
    </ligand>
</feature>
<comment type="caution">
    <text evidence="10">The sequence shown here is derived from an EMBL/GenBank/DDBJ whole genome shotgun (WGS) entry which is preliminary data.</text>
</comment>
<dbReference type="Pfam" id="PF05875">
    <property type="entry name" value="Ceramidase"/>
    <property type="match status" value="1"/>
</dbReference>
<dbReference type="GO" id="GO:0046872">
    <property type="term" value="F:metal ion binding"/>
    <property type="evidence" value="ECO:0007669"/>
    <property type="project" value="UniProtKB-KW"/>
</dbReference>
<keyword evidence="7" id="KW-0479">Metal-binding</keyword>
<dbReference type="InterPro" id="IPR008901">
    <property type="entry name" value="ACER"/>
</dbReference>
<keyword evidence="5 9" id="KW-1133">Transmembrane helix</keyword>
<keyword evidence="4" id="KW-0378">Hydrolase</keyword>
<dbReference type="OrthoDB" id="187171at2759"/>
<keyword evidence="6 9" id="KW-0472">Membrane</keyword>
<gene>
    <name evidence="10" type="ORF">BCR33DRAFT_717485</name>
</gene>
<feature type="binding site" evidence="8">
    <location>
        <position position="246"/>
    </location>
    <ligand>
        <name>Zn(2+)</name>
        <dbReference type="ChEBI" id="CHEBI:29105"/>
        <note>catalytic</note>
    </ligand>
</feature>
<accession>A0A1Y2CA80</accession>
<dbReference type="Proteomes" id="UP000193642">
    <property type="component" value="Unassembled WGS sequence"/>
</dbReference>
<comment type="subcellular location">
    <subcellularLocation>
        <location evidence="1">Membrane</location>
        <topology evidence="1">Multi-pass membrane protein</topology>
    </subcellularLocation>
</comment>
<feature type="transmembrane region" description="Helical" evidence="9">
    <location>
        <begin position="159"/>
        <end position="178"/>
    </location>
</feature>
<keyword evidence="3 9" id="KW-0812">Transmembrane</keyword>
<feature type="binding site" evidence="7">
    <location>
        <position position="32"/>
    </location>
    <ligand>
        <name>Ca(2+)</name>
        <dbReference type="ChEBI" id="CHEBI:29108"/>
    </ligand>
</feature>
<evidence type="ECO:0000256" key="4">
    <source>
        <dbReference type="ARBA" id="ARBA00022801"/>
    </source>
</evidence>
<dbReference type="GO" id="GO:0005789">
    <property type="term" value="C:endoplasmic reticulum membrane"/>
    <property type="evidence" value="ECO:0007669"/>
    <property type="project" value="TreeGrafter"/>
</dbReference>
<dbReference type="STRING" id="329046.A0A1Y2CA80"/>
<sequence>MPGGYSYWPGGPAGREGFWGPTTSTLDWCEENYVISNYVAEFWNSSSNLIFIGLALFGIKTLNDIHATETRHYLSFWSLIVVAIGSMLFHGTMWYNAQMMDELPMIYNGCIMLYSGLQLFPSSSSATSSKKRVILSLLFTSYSAAVTGIYLSYKDPHFLAASHGILTGSLALLLPFQIANFSKRYVELSATRANGLWRLYTYTIGSYLVGFGVWSIDNNFCNVLREIRANLGTPLGFLFEFHVWWHLFAAMGGYGCITCLVYLRMLALGRKDVVLSWKWQGALPLLESTLKRD</sequence>
<evidence type="ECO:0000313" key="11">
    <source>
        <dbReference type="Proteomes" id="UP000193642"/>
    </source>
</evidence>
<evidence type="ECO:0000256" key="6">
    <source>
        <dbReference type="ARBA" id="ARBA00023136"/>
    </source>
</evidence>
<keyword evidence="7" id="KW-0106">Calcium</keyword>
<feature type="binding site" evidence="7">
    <location>
        <position position="28"/>
    </location>
    <ligand>
        <name>Ca(2+)</name>
        <dbReference type="ChEBI" id="CHEBI:29108"/>
    </ligand>
</feature>
<evidence type="ECO:0000256" key="7">
    <source>
        <dbReference type="PIRSR" id="PIRSR608901-1"/>
    </source>
</evidence>
<comment type="cofactor">
    <cofactor evidence="8">
        <name>Zn(2+)</name>
        <dbReference type="ChEBI" id="CHEBI:29105"/>
    </cofactor>
</comment>
<feature type="transmembrane region" description="Helical" evidence="9">
    <location>
        <begin position="199"/>
        <end position="216"/>
    </location>
</feature>
<reference evidence="10 11" key="1">
    <citation type="submission" date="2016-07" db="EMBL/GenBank/DDBJ databases">
        <title>Pervasive Adenine N6-methylation of Active Genes in Fungi.</title>
        <authorList>
            <consortium name="DOE Joint Genome Institute"/>
            <person name="Mondo S.J."/>
            <person name="Dannebaum R.O."/>
            <person name="Kuo R.C."/>
            <person name="Labutti K."/>
            <person name="Haridas S."/>
            <person name="Kuo A."/>
            <person name="Salamov A."/>
            <person name="Ahrendt S.R."/>
            <person name="Lipzen A."/>
            <person name="Sullivan W."/>
            <person name="Andreopoulos W.B."/>
            <person name="Clum A."/>
            <person name="Lindquist E."/>
            <person name="Daum C."/>
            <person name="Ramamoorthy G.K."/>
            <person name="Gryganskyi A."/>
            <person name="Culley D."/>
            <person name="Magnuson J.K."/>
            <person name="James T.Y."/>
            <person name="O'Malley M.A."/>
            <person name="Stajich J.E."/>
            <person name="Spatafora J.W."/>
            <person name="Visel A."/>
            <person name="Grigoriev I.V."/>
        </authorList>
    </citation>
    <scope>NUCLEOTIDE SEQUENCE [LARGE SCALE GENOMIC DNA]</scope>
    <source>
        <strain evidence="10 11">JEL800</strain>
    </source>
</reference>
<feature type="transmembrane region" description="Helical" evidence="9">
    <location>
        <begin position="133"/>
        <end position="153"/>
    </location>
</feature>
<name>A0A1Y2CA80_9FUNG</name>
<feature type="transmembrane region" description="Helical" evidence="9">
    <location>
        <begin position="74"/>
        <end position="93"/>
    </location>
</feature>
<keyword evidence="11" id="KW-1185">Reference proteome</keyword>
<feature type="binding site" evidence="7">
    <location>
        <position position="30"/>
    </location>
    <ligand>
        <name>Ca(2+)</name>
        <dbReference type="ChEBI" id="CHEBI:29108"/>
    </ligand>
</feature>
<dbReference type="PANTHER" id="PTHR46187">
    <property type="entry name" value="ALKALINE CERAMIDASE 3"/>
    <property type="match status" value="1"/>
</dbReference>
<keyword evidence="8" id="KW-0862">Zinc</keyword>
<dbReference type="AlphaFoldDB" id="A0A1Y2CA80"/>
<evidence type="ECO:0000256" key="2">
    <source>
        <dbReference type="ARBA" id="ARBA00009780"/>
    </source>
</evidence>
<feature type="transmembrane region" description="Helical" evidence="9">
    <location>
        <begin position="105"/>
        <end position="121"/>
    </location>
</feature>
<comment type="similarity">
    <text evidence="2">Belongs to the alkaline ceramidase family.</text>
</comment>
<feature type="transmembrane region" description="Helical" evidence="9">
    <location>
        <begin position="243"/>
        <end position="263"/>
    </location>
</feature>
<proteinExistence type="inferred from homology"/>
<dbReference type="GO" id="GO:0006672">
    <property type="term" value="P:ceramide metabolic process"/>
    <property type="evidence" value="ECO:0007669"/>
    <property type="project" value="InterPro"/>
</dbReference>
<feature type="transmembrane region" description="Helical" evidence="9">
    <location>
        <begin position="42"/>
        <end position="62"/>
    </location>
</feature>
<organism evidence="10 11">
    <name type="scientific">Rhizoclosmatium globosum</name>
    <dbReference type="NCBI Taxonomy" id="329046"/>
    <lineage>
        <taxon>Eukaryota</taxon>
        <taxon>Fungi</taxon>
        <taxon>Fungi incertae sedis</taxon>
        <taxon>Chytridiomycota</taxon>
        <taxon>Chytridiomycota incertae sedis</taxon>
        <taxon>Chytridiomycetes</taxon>
        <taxon>Chytridiales</taxon>
        <taxon>Chytriomycetaceae</taxon>
        <taxon>Rhizoclosmatium</taxon>
    </lineage>
</organism>
<dbReference type="EMBL" id="MCGO01000024">
    <property type="protein sequence ID" value="ORY43846.1"/>
    <property type="molecule type" value="Genomic_DNA"/>
</dbReference>
<feature type="binding site" evidence="7">
    <location>
        <position position="41"/>
    </location>
    <ligand>
        <name>Ca(2+)</name>
        <dbReference type="ChEBI" id="CHEBI:29108"/>
    </ligand>
</feature>
<evidence type="ECO:0000256" key="3">
    <source>
        <dbReference type="ARBA" id="ARBA00022692"/>
    </source>
</evidence>
<evidence type="ECO:0000256" key="1">
    <source>
        <dbReference type="ARBA" id="ARBA00004141"/>
    </source>
</evidence>
<protein>
    <submittedName>
        <fullName evidence="10">Alkaline phytoceramidase</fullName>
    </submittedName>
</protein>
<feature type="binding site" evidence="7">
    <location>
        <position position="27"/>
    </location>
    <ligand>
        <name>Ca(2+)</name>
        <dbReference type="ChEBI" id="CHEBI:29108"/>
    </ligand>
</feature>
<evidence type="ECO:0000256" key="5">
    <source>
        <dbReference type="ARBA" id="ARBA00022989"/>
    </source>
</evidence>
<evidence type="ECO:0000256" key="8">
    <source>
        <dbReference type="PIRSR" id="PIRSR608901-2"/>
    </source>
</evidence>
<dbReference type="GO" id="GO:0016811">
    <property type="term" value="F:hydrolase activity, acting on carbon-nitrogen (but not peptide) bonds, in linear amides"/>
    <property type="evidence" value="ECO:0007669"/>
    <property type="project" value="InterPro"/>
</dbReference>
<evidence type="ECO:0000256" key="9">
    <source>
        <dbReference type="SAM" id="Phobius"/>
    </source>
</evidence>
<dbReference type="PANTHER" id="PTHR46187:SF3">
    <property type="entry name" value="ALKALINE CERAMIDASE 3"/>
    <property type="match status" value="1"/>
</dbReference>
<feature type="binding site" evidence="8">
    <location>
        <position position="242"/>
    </location>
    <ligand>
        <name>Zn(2+)</name>
        <dbReference type="ChEBI" id="CHEBI:29105"/>
        <note>catalytic</note>
    </ligand>
</feature>
<evidence type="ECO:0000313" key="10">
    <source>
        <dbReference type="EMBL" id="ORY43846.1"/>
    </source>
</evidence>